<keyword evidence="2" id="KW-0235">DNA replication</keyword>
<dbReference type="PROSITE" id="PS50935">
    <property type="entry name" value="SSB"/>
    <property type="match status" value="1"/>
</dbReference>
<dbReference type="SUPFAM" id="SSF50249">
    <property type="entry name" value="Nucleic acid-binding proteins"/>
    <property type="match status" value="1"/>
</dbReference>
<dbReference type="RefSeq" id="WP_272595423.1">
    <property type="nucleotide sequence ID" value="NZ_JAQPQT010000009.1"/>
</dbReference>
<keyword evidence="2" id="KW-0233">DNA recombination</keyword>
<dbReference type="GO" id="GO:0003697">
    <property type="term" value="F:single-stranded DNA binding"/>
    <property type="evidence" value="ECO:0007669"/>
    <property type="project" value="UniProtKB-UniRule"/>
</dbReference>
<dbReference type="PANTHER" id="PTHR10302">
    <property type="entry name" value="SINGLE-STRANDED DNA-BINDING PROTEIN"/>
    <property type="match status" value="1"/>
</dbReference>
<dbReference type="GO" id="GO:0006310">
    <property type="term" value="P:DNA recombination"/>
    <property type="evidence" value="ECO:0007669"/>
    <property type="project" value="UniProtKB-UniRule"/>
</dbReference>
<dbReference type="InterPro" id="IPR011344">
    <property type="entry name" value="ssDNA-bd"/>
</dbReference>
<feature type="compositionally biased region" description="Basic and acidic residues" evidence="4">
    <location>
        <begin position="107"/>
        <end position="121"/>
    </location>
</feature>
<comment type="function">
    <text evidence="2">Plays an important role in DNA replication, recombination and repair. Binds to ssDNA and to an array of partner proteins to recruit them to their sites of action during DNA metabolism.</text>
</comment>
<organism evidence="5 6">
    <name type="scientific">Staphylococcus auricularis</name>
    <dbReference type="NCBI Taxonomy" id="29379"/>
    <lineage>
        <taxon>Bacteria</taxon>
        <taxon>Bacillati</taxon>
        <taxon>Bacillota</taxon>
        <taxon>Bacilli</taxon>
        <taxon>Bacillales</taxon>
        <taxon>Staphylococcaceae</taxon>
        <taxon>Staphylococcus</taxon>
    </lineage>
</organism>
<feature type="short sequence motif" description="Important for interaction with partner proteins" evidence="2">
    <location>
        <begin position="127"/>
        <end position="132"/>
    </location>
</feature>
<dbReference type="Gene3D" id="2.40.50.140">
    <property type="entry name" value="Nucleic acid-binding proteins"/>
    <property type="match status" value="1"/>
</dbReference>
<evidence type="ECO:0000256" key="4">
    <source>
        <dbReference type="SAM" id="MobiDB-lite"/>
    </source>
</evidence>
<reference evidence="5" key="1">
    <citation type="submission" date="2023-07" db="EMBL/GenBank/DDBJ databases">
        <title>Evaluation of the beneficial properties of pineapple isolates.</title>
        <authorList>
            <person name="Adefiranye O."/>
        </authorList>
    </citation>
    <scope>NUCLEOTIDE SEQUENCE</scope>
    <source>
        <strain evidence="5">PAPLE_T1</strain>
    </source>
</reference>
<dbReference type="Pfam" id="PF00436">
    <property type="entry name" value="SSB"/>
    <property type="match status" value="1"/>
</dbReference>
<gene>
    <name evidence="5" type="primary">ssb</name>
    <name evidence="5" type="ORF">QYH67_01225</name>
</gene>
<accession>A0AAW7M6W1</accession>
<evidence type="ECO:0000256" key="2">
    <source>
        <dbReference type="HAMAP-Rule" id="MF_00984"/>
    </source>
</evidence>
<evidence type="ECO:0000256" key="3">
    <source>
        <dbReference type="PIRNR" id="PIRNR002070"/>
    </source>
</evidence>
<dbReference type="EMBL" id="JAUHQC010000005">
    <property type="protein sequence ID" value="MDN4532208.1"/>
    <property type="molecule type" value="Genomic_DNA"/>
</dbReference>
<evidence type="ECO:0000256" key="1">
    <source>
        <dbReference type="ARBA" id="ARBA00023125"/>
    </source>
</evidence>
<dbReference type="AlphaFoldDB" id="A0AAW7M6W1"/>
<dbReference type="GO" id="GO:0009295">
    <property type="term" value="C:nucleoid"/>
    <property type="evidence" value="ECO:0007669"/>
    <property type="project" value="TreeGrafter"/>
</dbReference>
<comment type="caution">
    <text evidence="2">Lacks conserved residue(s) required for the propagation of feature annotation.</text>
</comment>
<dbReference type="FunFam" id="2.40.50.140:FF:000084">
    <property type="entry name" value="Single-stranded DNA-binding protein"/>
    <property type="match status" value="1"/>
</dbReference>
<dbReference type="InterPro" id="IPR000424">
    <property type="entry name" value="Primosome_PriB/ssb"/>
</dbReference>
<feature type="region of interest" description="Disordered" evidence="4">
    <location>
        <begin position="107"/>
        <end position="132"/>
    </location>
</feature>
<evidence type="ECO:0000313" key="6">
    <source>
        <dbReference type="Proteomes" id="UP001171687"/>
    </source>
</evidence>
<dbReference type="GO" id="GO:0006260">
    <property type="term" value="P:DNA replication"/>
    <property type="evidence" value="ECO:0007669"/>
    <property type="project" value="UniProtKB-UniRule"/>
</dbReference>
<evidence type="ECO:0000313" key="5">
    <source>
        <dbReference type="EMBL" id="MDN4532208.1"/>
    </source>
</evidence>
<proteinExistence type="inferred from homology"/>
<dbReference type="PIRSF" id="PIRSF002070">
    <property type="entry name" value="SSB"/>
    <property type="match status" value="1"/>
</dbReference>
<dbReference type="HAMAP" id="MF_00984">
    <property type="entry name" value="SSB"/>
    <property type="match status" value="1"/>
</dbReference>
<sequence length="132" mass="14871">MINRIVLVGRLTKDPELVTTSSGVNIVDFTLAVNRPYTNAKGEQEADFINCVAFRKQAENINKYLSKGSLTGVDGRIQSRSYKDKDGKNVYVTEVLCDSVRFLESKRNNTKQEDSSKDVFKDNNIAEDDLPF</sequence>
<keyword evidence="2" id="KW-0234">DNA repair</keyword>
<dbReference type="CDD" id="cd04496">
    <property type="entry name" value="SSB_OBF"/>
    <property type="match status" value="1"/>
</dbReference>
<keyword evidence="2" id="KW-0227">DNA damage</keyword>
<protein>
    <recommendedName>
        <fullName evidence="2 3">Single-stranded DNA-binding protein</fullName>
        <shortName evidence="2">SSB</shortName>
    </recommendedName>
</protein>
<comment type="caution">
    <text evidence="5">The sequence shown here is derived from an EMBL/GenBank/DDBJ whole genome shotgun (WGS) entry which is preliminary data.</text>
</comment>
<dbReference type="Proteomes" id="UP001171687">
    <property type="component" value="Unassembled WGS sequence"/>
</dbReference>
<comment type="subunit">
    <text evidence="2">Homotetramer.</text>
</comment>
<dbReference type="GO" id="GO:0006281">
    <property type="term" value="P:DNA repair"/>
    <property type="evidence" value="ECO:0007669"/>
    <property type="project" value="UniProtKB-UniRule"/>
</dbReference>
<dbReference type="NCBIfam" id="TIGR00621">
    <property type="entry name" value="ssb"/>
    <property type="match status" value="1"/>
</dbReference>
<name>A0AAW7M6W1_9STAP</name>
<keyword evidence="1 2" id="KW-0238">DNA-binding</keyword>
<dbReference type="InterPro" id="IPR012340">
    <property type="entry name" value="NA-bd_OB-fold"/>
</dbReference>
<dbReference type="PANTHER" id="PTHR10302:SF27">
    <property type="entry name" value="SINGLE-STRANDED DNA-BINDING PROTEIN"/>
    <property type="match status" value="1"/>
</dbReference>